<feature type="domain" description="CopC" evidence="11">
    <location>
        <begin position="24"/>
        <end position="117"/>
    </location>
</feature>
<feature type="transmembrane region" description="Helical" evidence="9">
    <location>
        <begin position="380"/>
        <end position="399"/>
    </location>
</feature>
<dbReference type="AlphaFoldDB" id="A0A8J2YL54"/>
<keyword evidence="14" id="KW-1185">Reference proteome</keyword>
<keyword evidence="3 9" id="KW-0812">Transmembrane</keyword>
<proteinExistence type="predicted"/>
<dbReference type="Pfam" id="PF04234">
    <property type="entry name" value="CopC"/>
    <property type="match status" value="1"/>
</dbReference>
<feature type="transmembrane region" description="Helical" evidence="9">
    <location>
        <begin position="209"/>
        <end position="232"/>
    </location>
</feature>
<dbReference type="RefSeq" id="WP_188696272.1">
    <property type="nucleotide sequence ID" value="NZ_BMIR01000017.1"/>
</dbReference>
<feature type="chain" id="PRO_5035197131" evidence="10">
    <location>
        <begin position="24"/>
        <end position="518"/>
    </location>
</feature>
<reference evidence="13" key="2">
    <citation type="submission" date="2020-09" db="EMBL/GenBank/DDBJ databases">
        <authorList>
            <person name="Sun Q."/>
            <person name="Zhou Y."/>
        </authorList>
    </citation>
    <scope>NUCLEOTIDE SEQUENCE</scope>
    <source>
        <strain evidence="13">CGMCC 1.15371</strain>
    </source>
</reference>
<dbReference type="InterPro" id="IPR014756">
    <property type="entry name" value="Ig_E-set"/>
</dbReference>
<feature type="transmembrane region" description="Helical" evidence="9">
    <location>
        <begin position="264"/>
        <end position="289"/>
    </location>
</feature>
<evidence type="ECO:0000313" key="13">
    <source>
        <dbReference type="EMBL" id="GGE50075.1"/>
    </source>
</evidence>
<evidence type="ECO:0000256" key="10">
    <source>
        <dbReference type="SAM" id="SignalP"/>
    </source>
</evidence>
<feature type="transmembrane region" description="Helical" evidence="9">
    <location>
        <begin position="310"/>
        <end position="331"/>
    </location>
</feature>
<dbReference type="Pfam" id="PF05425">
    <property type="entry name" value="CopD"/>
    <property type="match status" value="1"/>
</dbReference>
<feature type="transmembrane region" description="Helical" evidence="9">
    <location>
        <begin position="239"/>
        <end position="258"/>
    </location>
</feature>
<feature type="transmembrane region" description="Helical" evidence="9">
    <location>
        <begin position="141"/>
        <end position="160"/>
    </location>
</feature>
<dbReference type="SUPFAM" id="SSF81296">
    <property type="entry name" value="E set domains"/>
    <property type="match status" value="1"/>
</dbReference>
<dbReference type="Proteomes" id="UP000628775">
    <property type="component" value="Unassembled WGS sequence"/>
</dbReference>
<evidence type="ECO:0000256" key="9">
    <source>
        <dbReference type="SAM" id="Phobius"/>
    </source>
</evidence>
<comment type="subcellular location">
    <subcellularLocation>
        <location evidence="1">Cell membrane</location>
        <topology evidence="1">Multi-pass membrane protein</topology>
    </subcellularLocation>
</comment>
<keyword evidence="5 10" id="KW-0732">Signal</keyword>
<dbReference type="GO" id="GO:0042597">
    <property type="term" value="C:periplasmic space"/>
    <property type="evidence" value="ECO:0007669"/>
    <property type="project" value="InterPro"/>
</dbReference>
<protein>
    <submittedName>
        <fullName evidence="13">Copper transporter</fullName>
    </submittedName>
</protein>
<dbReference type="PANTHER" id="PTHR34820">
    <property type="entry name" value="INNER MEMBRANE PROTEIN YEBZ"/>
    <property type="match status" value="1"/>
</dbReference>
<feature type="domain" description="Copper resistance protein D" evidence="12">
    <location>
        <begin position="300"/>
        <end position="392"/>
    </location>
</feature>
<sequence length="518" mass="58358">MKNKVIVCIVLLLFVIIPQTASAHAHLLQATPNDNEQLKQAPDTVKLTFNERLQPELYYIKVYDSKGKLVSTKTKMSADHTTLSTKLKTLAKGTYTVNYHIISADTHPVEASYLFSIGQPLSSTSAVQPKETPHQDGIQSYILYAIYYFLLLSTLGWLLISVLRPSQVKQGFRWLMSLKIFLFIVSMLVSLGELSQSISGFNGHELNLFLFHTTTGSFALVRVCLALIVLCLPRRLRWFNGLAFIAFILLEALSGHAISFSPKWLSVILDAVHLIGAAFWVGGLLYIALHWKRMRESTQEFLPFFSKGAFISLVALVISGILETFIFLPSITEIIDSTWGILLLLKTLLVIGVFITAFFIRKQLNKQKASSFLRGFKIDFLMMLAIIVIVGAFTHMSPIPQNKPLDWKTDQNGFVTALSISPRDPGVTNRFQLTVRHQDLSIQNVHLILRNTDKGISGLDIPLKRLSSKKEKQTKIDVFQAQGNYLTLSGHWELELQILDNDDNYTVLKKDISVYPNQ</sequence>
<dbReference type="GO" id="GO:0005507">
    <property type="term" value="F:copper ion binding"/>
    <property type="evidence" value="ECO:0007669"/>
    <property type="project" value="InterPro"/>
</dbReference>
<evidence type="ECO:0000313" key="14">
    <source>
        <dbReference type="Proteomes" id="UP000628775"/>
    </source>
</evidence>
<dbReference type="PANTHER" id="PTHR34820:SF4">
    <property type="entry name" value="INNER MEMBRANE PROTEIN YEBZ"/>
    <property type="match status" value="1"/>
</dbReference>
<dbReference type="Gene3D" id="2.60.40.1220">
    <property type="match status" value="1"/>
</dbReference>
<gene>
    <name evidence="13" type="ORF">GCM10011391_31060</name>
</gene>
<evidence type="ECO:0000256" key="1">
    <source>
        <dbReference type="ARBA" id="ARBA00004651"/>
    </source>
</evidence>
<evidence type="ECO:0000256" key="5">
    <source>
        <dbReference type="ARBA" id="ARBA00022729"/>
    </source>
</evidence>
<dbReference type="InterPro" id="IPR007348">
    <property type="entry name" value="CopC_dom"/>
</dbReference>
<dbReference type="GO" id="GO:0046688">
    <property type="term" value="P:response to copper ion"/>
    <property type="evidence" value="ECO:0007669"/>
    <property type="project" value="InterPro"/>
</dbReference>
<dbReference type="InterPro" id="IPR032694">
    <property type="entry name" value="CopC/D"/>
</dbReference>
<evidence type="ECO:0000256" key="3">
    <source>
        <dbReference type="ARBA" id="ARBA00022692"/>
    </source>
</evidence>
<keyword evidence="7" id="KW-0186">Copper</keyword>
<dbReference type="GO" id="GO:0005886">
    <property type="term" value="C:plasma membrane"/>
    <property type="evidence" value="ECO:0007669"/>
    <property type="project" value="UniProtKB-SubCell"/>
</dbReference>
<dbReference type="InterPro" id="IPR008457">
    <property type="entry name" value="Cu-R_CopD_dom"/>
</dbReference>
<keyword evidence="8 9" id="KW-0472">Membrane</keyword>
<evidence type="ECO:0000256" key="8">
    <source>
        <dbReference type="ARBA" id="ARBA00023136"/>
    </source>
</evidence>
<feature type="transmembrane region" description="Helical" evidence="9">
    <location>
        <begin position="172"/>
        <end position="189"/>
    </location>
</feature>
<evidence type="ECO:0000256" key="6">
    <source>
        <dbReference type="ARBA" id="ARBA00022989"/>
    </source>
</evidence>
<keyword evidence="4" id="KW-0479">Metal-binding</keyword>
<evidence type="ECO:0000256" key="4">
    <source>
        <dbReference type="ARBA" id="ARBA00022723"/>
    </source>
</evidence>
<evidence type="ECO:0000259" key="11">
    <source>
        <dbReference type="Pfam" id="PF04234"/>
    </source>
</evidence>
<organism evidence="13 14">
    <name type="scientific">Pullulanibacillus camelliae</name>
    <dbReference type="NCBI Taxonomy" id="1707096"/>
    <lineage>
        <taxon>Bacteria</taxon>
        <taxon>Bacillati</taxon>
        <taxon>Bacillota</taxon>
        <taxon>Bacilli</taxon>
        <taxon>Bacillales</taxon>
        <taxon>Sporolactobacillaceae</taxon>
        <taxon>Pullulanibacillus</taxon>
    </lineage>
</organism>
<reference evidence="13" key="1">
    <citation type="journal article" date="2014" name="Int. J. Syst. Evol. Microbiol.">
        <title>Complete genome sequence of Corynebacterium casei LMG S-19264T (=DSM 44701T), isolated from a smear-ripened cheese.</title>
        <authorList>
            <consortium name="US DOE Joint Genome Institute (JGI-PGF)"/>
            <person name="Walter F."/>
            <person name="Albersmeier A."/>
            <person name="Kalinowski J."/>
            <person name="Ruckert C."/>
        </authorList>
    </citation>
    <scope>NUCLEOTIDE SEQUENCE</scope>
    <source>
        <strain evidence="13">CGMCC 1.15371</strain>
    </source>
</reference>
<evidence type="ECO:0000259" key="12">
    <source>
        <dbReference type="Pfam" id="PF05425"/>
    </source>
</evidence>
<keyword evidence="2" id="KW-1003">Cell membrane</keyword>
<dbReference type="GO" id="GO:0006825">
    <property type="term" value="P:copper ion transport"/>
    <property type="evidence" value="ECO:0007669"/>
    <property type="project" value="InterPro"/>
</dbReference>
<evidence type="ECO:0000256" key="2">
    <source>
        <dbReference type="ARBA" id="ARBA00022475"/>
    </source>
</evidence>
<feature type="signal peptide" evidence="10">
    <location>
        <begin position="1"/>
        <end position="23"/>
    </location>
</feature>
<comment type="caution">
    <text evidence="13">The sequence shown here is derived from an EMBL/GenBank/DDBJ whole genome shotgun (WGS) entry which is preliminary data.</text>
</comment>
<dbReference type="InterPro" id="IPR014755">
    <property type="entry name" value="Cu-Rt/internalin_Ig-like"/>
</dbReference>
<dbReference type="EMBL" id="BMIR01000017">
    <property type="protein sequence ID" value="GGE50075.1"/>
    <property type="molecule type" value="Genomic_DNA"/>
</dbReference>
<keyword evidence="6 9" id="KW-1133">Transmembrane helix</keyword>
<evidence type="ECO:0000256" key="7">
    <source>
        <dbReference type="ARBA" id="ARBA00023008"/>
    </source>
</evidence>
<feature type="transmembrane region" description="Helical" evidence="9">
    <location>
        <begin position="337"/>
        <end position="360"/>
    </location>
</feature>
<name>A0A8J2YL54_9BACL</name>
<accession>A0A8J2YL54</accession>